<dbReference type="EMBL" id="BMAR01000043">
    <property type="protein sequence ID" value="GFR51017.1"/>
    <property type="molecule type" value="Genomic_DNA"/>
</dbReference>
<dbReference type="PRINTS" id="PR00625">
    <property type="entry name" value="JDOMAIN"/>
</dbReference>
<accession>A0AAD3E173</accession>
<dbReference type="SUPFAM" id="SSF46565">
    <property type="entry name" value="Chaperone J-domain"/>
    <property type="match status" value="1"/>
</dbReference>
<evidence type="ECO:0000256" key="1">
    <source>
        <dbReference type="SAM" id="MobiDB-lite"/>
    </source>
</evidence>
<sequence length="200" mass="20777">MAAQAEIPPEQLANIVLKSKCPFQALGVYPNSSLPDVKGAYRRLCLIFHPDKSTLPHQLASEVFQALHGAYSAATQKLQPAQRQSGPKDIWSAFYSAPDAPNEPAHQAPPPAPAAAPVRPAQAFRQGGAWGSSRSCTASAWGRPAVPPGPAVSHTVPAGSAEAPAQKGGRSSAALKGPQPGVQAPPPPRRAREVVARAEA</sequence>
<feature type="non-terminal residue" evidence="3">
    <location>
        <position position="200"/>
    </location>
</feature>
<name>A0AAD3E173_9CHLO</name>
<dbReference type="InterPro" id="IPR036869">
    <property type="entry name" value="J_dom_sf"/>
</dbReference>
<dbReference type="InterPro" id="IPR001623">
    <property type="entry name" value="DnaJ_domain"/>
</dbReference>
<dbReference type="AlphaFoldDB" id="A0AAD3E173"/>
<evidence type="ECO:0000313" key="3">
    <source>
        <dbReference type="EMBL" id="GFR51017.1"/>
    </source>
</evidence>
<gene>
    <name evidence="3" type="ORF">Agub_g13344</name>
</gene>
<dbReference type="Pfam" id="PF00226">
    <property type="entry name" value="DnaJ"/>
    <property type="match status" value="1"/>
</dbReference>
<feature type="region of interest" description="Disordered" evidence="1">
    <location>
        <begin position="91"/>
        <end position="200"/>
    </location>
</feature>
<dbReference type="Gene3D" id="1.10.287.110">
    <property type="entry name" value="DnaJ domain"/>
    <property type="match status" value="1"/>
</dbReference>
<comment type="caution">
    <text evidence="3">The sequence shown here is derived from an EMBL/GenBank/DDBJ whole genome shotgun (WGS) entry which is preliminary data.</text>
</comment>
<feature type="compositionally biased region" description="Basic and acidic residues" evidence="1">
    <location>
        <begin position="190"/>
        <end position="200"/>
    </location>
</feature>
<dbReference type="PROSITE" id="PS50076">
    <property type="entry name" value="DNAJ_2"/>
    <property type="match status" value="1"/>
</dbReference>
<dbReference type="Proteomes" id="UP001054857">
    <property type="component" value="Unassembled WGS sequence"/>
</dbReference>
<keyword evidence="4" id="KW-1185">Reference proteome</keyword>
<dbReference type="SMART" id="SM00271">
    <property type="entry name" value="DnaJ"/>
    <property type="match status" value="1"/>
</dbReference>
<reference evidence="3 4" key="1">
    <citation type="journal article" date="2021" name="Sci. Rep.">
        <title>Genome sequencing of the multicellular alga Astrephomene provides insights into convergent evolution of germ-soma differentiation.</title>
        <authorList>
            <person name="Yamashita S."/>
            <person name="Yamamoto K."/>
            <person name="Matsuzaki R."/>
            <person name="Suzuki S."/>
            <person name="Yamaguchi H."/>
            <person name="Hirooka S."/>
            <person name="Minakuchi Y."/>
            <person name="Miyagishima S."/>
            <person name="Kawachi M."/>
            <person name="Toyoda A."/>
            <person name="Nozaki H."/>
        </authorList>
    </citation>
    <scope>NUCLEOTIDE SEQUENCE [LARGE SCALE GENOMIC DNA]</scope>
    <source>
        <strain evidence="3 4">NIES-4017</strain>
    </source>
</reference>
<protein>
    <recommendedName>
        <fullName evidence="2">J domain-containing protein</fullName>
    </recommendedName>
</protein>
<organism evidence="3 4">
    <name type="scientific">Astrephomene gubernaculifera</name>
    <dbReference type="NCBI Taxonomy" id="47775"/>
    <lineage>
        <taxon>Eukaryota</taxon>
        <taxon>Viridiplantae</taxon>
        <taxon>Chlorophyta</taxon>
        <taxon>core chlorophytes</taxon>
        <taxon>Chlorophyceae</taxon>
        <taxon>CS clade</taxon>
        <taxon>Chlamydomonadales</taxon>
        <taxon>Astrephomenaceae</taxon>
        <taxon>Astrephomene</taxon>
    </lineage>
</organism>
<evidence type="ECO:0000313" key="4">
    <source>
        <dbReference type="Proteomes" id="UP001054857"/>
    </source>
</evidence>
<dbReference type="CDD" id="cd06257">
    <property type="entry name" value="DnaJ"/>
    <property type="match status" value="1"/>
</dbReference>
<feature type="domain" description="J" evidence="2">
    <location>
        <begin position="21"/>
        <end position="95"/>
    </location>
</feature>
<evidence type="ECO:0000259" key="2">
    <source>
        <dbReference type="PROSITE" id="PS50076"/>
    </source>
</evidence>
<proteinExistence type="predicted"/>